<dbReference type="AlphaFoldDB" id="A0A0S4IS33"/>
<organism evidence="1 2">
    <name type="scientific">Bodo saltans</name>
    <name type="common">Flagellated protozoan</name>
    <dbReference type="NCBI Taxonomy" id="75058"/>
    <lineage>
        <taxon>Eukaryota</taxon>
        <taxon>Discoba</taxon>
        <taxon>Euglenozoa</taxon>
        <taxon>Kinetoplastea</taxon>
        <taxon>Metakinetoplastina</taxon>
        <taxon>Eubodonida</taxon>
        <taxon>Bodonidae</taxon>
        <taxon>Bodo</taxon>
    </lineage>
</organism>
<proteinExistence type="predicted"/>
<dbReference type="Proteomes" id="UP000051952">
    <property type="component" value="Unassembled WGS sequence"/>
</dbReference>
<sequence>KSTESDICLFYCFIPRDDKNVNNTPQLLRTTTNITTSTTTIEPMFQTSSPQHQSQQQAVTNKTLIFDADASVNSGMSLTSSRASLALTASTLSSQASPMFSNNSGGTHNFLFSQRLGNNNNDNNTNTSHHAFGGASTDLLSFRMPTVQIQSQTTQSGEYYGSCFADDASSEQLWVASCIDESVSPQRCPGNGHVKNL</sequence>
<accession>A0A0S4IS33</accession>
<keyword evidence="2" id="KW-1185">Reference proteome</keyword>
<dbReference type="EMBL" id="CYKH01000364">
    <property type="protein sequence ID" value="CUF60110.1"/>
    <property type="molecule type" value="Genomic_DNA"/>
</dbReference>
<dbReference type="VEuPathDB" id="TriTrypDB:BSAL_63935"/>
<evidence type="ECO:0000313" key="1">
    <source>
        <dbReference type="EMBL" id="CUF60110.1"/>
    </source>
</evidence>
<gene>
    <name evidence="1" type="ORF">BSAL_63935</name>
</gene>
<feature type="non-terminal residue" evidence="1">
    <location>
        <position position="1"/>
    </location>
</feature>
<reference evidence="2" key="1">
    <citation type="submission" date="2015-09" db="EMBL/GenBank/DDBJ databases">
        <authorList>
            <consortium name="Pathogen Informatics"/>
        </authorList>
    </citation>
    <scope>NUCLEOTIDE SEQUENCE [LARGE SCALE GENOMIC DNA]</scope>
    <source>
        <strain evidence="2">Lake Konstanz</strain>
    </source>
</reference>
<evidence type="ECO:0000313" key="2">
    <source>
        <dbReference type="Proteomes" id="UP000051952"/>
    </source>
</evidence>
<protein>
    <submittedName>
        <fullName evidence="1">Uncharacterized protein</fullName>
    </submittedName>
</protein>
<name>A0A0S4IS33_BODSA</name>